<feature type="transmembrane region" description="Helical" evidence="2">
    <location>
        <begin position="127"/>
        <end position="150"/>
    </location>
</feature>
<evidence type="ECO:0000313" key="4">
    <source>
        <dbReference type="EMBL" id="KAK0617712.1"/>
    </source>
</evidence>
<keyword evidence="2" id="KW-0812">Transmembrane</keyword>
<evidence type="ECO:0000313" key="5">
    <source>
        <dbReference type="Proteomes" id="UP001175000"/>
    </source>
</evidence>
<keyword evidence="2" id="KW-1133">Transmembrane helix</keyword>
<dbReference type="Pfam" id="PF10601">
    <property type="entry name" value="zf-LITAF-like"/>
    <property type="match status" value="1"/>
</dbReference>
<proteinExistence type="predicted"/>
<organism evidence="4 5">
    <name type="scientific">Immersiella caudata</name>
    <dbReference type="NCBI Taxonomy" id="314043"/>
    <lineage>
        <taxon>Eukaryota</taxon>
        <taxon>Fungi</taxon>
        <taxon>Dikarya</taxon>
        <taxon>Ascomycota</taxon>
        <taxon>Pezizomycotina</taxon>
        <taxon>Sordariomycetes</taxon>
        <taxon>Sordariomycetidae</taxon>
        <taxon>Sordariales</taxon>
        <taxon>Lasiosphaeriaceae</taxon>
        <taxon>Immersiella</taxon>
    </lineage>
</organism>
<feature type="region of interest" description="Disordered" evidence="1">
    <location>
        <begin position="1"/>
        <end position="72"/>
    </location>
</feature>
<evidence type="ECO:0000256" key="1">
    <source>
        <dbReference type="SAM" id="MobiDB-lite"/>
    </source>
</evidence>
<keyword evidence="5" id="KW-1185">Reference proteome</keyword>
<gene>
    <name evidence="4" type="ORF">B0T14DRAFT_525723</name>
</gene>
<name>A0AA39WLT5_9PEZI</name>
<protein>
    <recommendedName>
        <fullName evidence="3">LITAF domain-containing protein</fullName>
    </recommendedName>
</protein>
<comment type="caution">
    <text evidence="4">The sequence shown here is derived from an EMBL/GenBank/DDBJ whole genome shotgun (WGS) entry which is preliminary data.</text>
</comment>
<keyword evidence="2" id="KW-0472">Membrane</keyword>
<evidence type="ECO:0000256" key="2">
    <source>
        <dbReference type="SAM" id="Phobius"/>
    </source>
</evidence>
<reference evidence="4" key="1">
    <citation type="submission" date="2023-06" db="EMBL/GenBank/DDBJ databases">
        <title>Genome-scale phylogeny and comparative genomics of the fungal order Sordariales.</title>
        <authorList>
            <consortium name="Lawrence Berkeley National Laboratory"/>
            <person name="Hensen N."/>
            <person name="Bonometti L."/>
            <person name="Westerberg I."/>
            <person name="Brannstrom I.O."/>
            <person name="Guillou S."/>
            <person name="Cros-Aarteil S."/>
            <person name="Calhoun S."/>
            <person name="Haridas S."/>
            <person name="Kuo A."/>
            <person name="Mondo S."/>
            <person name="Pangilinan J."/>
            <person name="Riley R."/>
            <person name="Labutti K."/>
            <person name="Andreopoulos B."/>
            <person name="Lipzen A."/>
            <person name="Chen C."/>
            <person name="Yanf M."/>
            <person name="Daum C."/>
            <person name="Ng V."/>
            <person name="Clum A."/>
            <person name="Steindorff A."/>
            <person name="Ohm R."/>
            <person name="Martin F."/>
            <person name="Silar P."/>
            <person name="Natvig D."/>
            <person name="Lalanne C."/>
            <person name="Gautier V."/>
            <person name="Ament-Velasquez S.L."/>
            <person name="Kruys A."/>
            <person name="Hutchinson M.I."/>
            <person name="Powell A.J."/>
            <person name="Barry K."/>
            <person name="Miller A.N."/>
            <person name="Grigoriev I.V."/>
            <person name="Debuchy R."/>
            <person name="Gladieux P."/>
            <person name="Thoren M.H."/>
            <person name="Johannesson H."/>
        </authorList>
    </citation>
    <scope>NUCLEOTIDE SEQUENCE</scope>
    <source>
        <strain evidence="4">CBS 606.72</strain>
    </source>
</reference>
<dbReference type="InterPro" id="IPR006629">
    <property type="entry name" value="LITAF"/>
</dbReference>
<dbReference type="Proteomes" id="UP001175000">
    <property type="component" value="Unassembled WGS sequence"/>
</dbReference>
<dbReference type="EMBL" id="JAULSU010000005">
    <property type="protein sequence ID" value="KAK0617712.1"/>
    <property type="molecule type" value="Genomic_DNA"/>
</dbReference>
<feature type="compositionally biased region" description="Low complexity" evidence="1">
    <location>
        <begin position="25"/>
        <end position="69"/>
    </location>
</feature>
<evidence type="ECO:0000259" key="3">
    <source>
        <dbReference type="PROSITE" id="PS51837"/>
    </source>
</evidence>
<dbReference type="AlphaFoldDB" id="A0AA39WLT5"/>
<feature type="domain" description="LITAF" evidence="3">
    <location>
        <begin position="86"/>
        <end position="169"/>
    </location>
</feature>
<dbReference type="PROSITE" id="PS51837">
    <property type="entry name" value="LITAF"/>
    <property type="match status" value="1"/>
</dbReference>
<sequence>MDKPQPETVAPQTTTAQLPAPDPPAYYAAPTAPTPAQGEIQVVAPQQPFAAQDPAQQQPQQPDQQQPFAHSYPAKAAEAMNPHAPGGVPLVTPLEMLQGEAPQYIDCPWCYQRAPATAQRHGTSMQFLTGVLCCLICVCLACVPCIAGWFEETEYRCSSCKRMVAKRGDDGAIQLFVPPVLVPSNLPVAPQPVHPAPEQQPQQQGK</sequence>
<accession>A0AA39WLT5</accession>